<dbReference type="PANTHER" id="PTHR15905">
    <property type="entry name" value="GOLGI-ASSOCIATED KINASE 1B-RELATED"/>
    <property type="match status" value="1"/>
</dbReference>
<reference evidence="7" key="2">
    <citation type="submission" date="2025-09" db="UniProtKB">
        <authorList>
            <consortium name="Ensembl"/>
        </authorList>
    </citation>
    <scope>IDENTIFICATION</scope>
</reference>
<dbReference type="AlphaFoldDB" id="A0A8D0BW20"/>
<dbReference type="Proteomes" id="UP000694421">
    <property type="component" value="Unplaced"/>
</dbReference>
<evidence type="ECO:0000256" key="5">
    <source>
        <dbReference type="ARBA" id="ARBA00023136"/>
    </source>
</evidence>
<evidence type="ECO:0000256" key="6">
    <source>
        <dbReference type="SAM" id="MobiDB-lite"/>
    </source>
</evidence>
<reference evidence="7" key="1">
    <citation type="submission" date="2025-08" db="UniProtKB">
        <authorList>
            <consortium name="Ensembl"/>
        </authorList>
    </citation>
    <scope>IDENTIFICATION</scope>
</reference>
<evidence type="ECO:0000313" key="7">
    <source>
        <dbReference type="Ensembl" id="ENSSMRP00000013224.1"/>
    </source>
</evidence>
<organism evidence="7 8">
    <name type="scientific">Salvator merianae</name>
    <name type="common">Argentine black and white tegu</name>
    <name type="synonym">Tupinambis merianae</name>
    <dbReference type="NCBI Taxonomy" id="96440"/>
    <lineage>
        <taxon>Eukaryota</taxon>
        <taxon>Metazoa</taxon>
        <taxon>Chordata</taxon>
        <taxon>Craniata</taxon>
        <taxon>Vertebrata</taxon>
        <taxon>Euteleostomi</taxon>
        <taxon>Lepidosauria</taxon>
        <taxon>Squamata</taxon>
        <taxon>Bifurcata</taxon>
        <taxon>Unidentata</taxon>
        <taxon>Episquamata</taxon>
        <taxon>Laterata</taxon>
        <taxon>Teiioidea</taxon>
        <taxon>Teiidae</taxon>
        <taxon>Salvator</taxon>
    </lineage>
</organism>
<evidence type="ECO:0000256" key="2">
    <source>
        <dbReference type="ARBA" id="ARBA00004555"/>
    </source>
</evidence>
<dbReference type="GO" id="GO:0005783">
    <property type="term" value="C:endoplasmic reticulum"/>
    <property type="evidence" value="ECO:0007669"/>
    <property type="project" value="Ensembl"/>
</dbReference>
<dbReference type="Ensembl" id="ENSSMRT00000015398.1">
    <property type="protein sequence ID" value="ENSSMRP00000013224.1"/>
    <property type="gene ID" value="ENSSMRG00000010294.1"/>
</dbReference>
<proteinExistence type="inferred from homology"/>
<evidence type="ECO:0000313" key="8">
    <source>
        <dbReference type="Proteomes" id="UP000694421"/>
    </source>
</evidence>
<evidence type="ECO:0000256" key="3">
    <source>
        <dbReference type="ARBA" id="ARBA00007691"/>
    </source>
</evidence>
<sequence>MVQRTWYRMRRKRSPMTGCCFLLALSVVALTSFSPATLSSYKESSFQYLPRNDEPQKEAPPFKVVWKNSTVQPTHQFSLRRRLLNPQEKPTLLNLSSVCKQKNRSYNQDGKKNRGLRASRKIDGLIRKPDVATESSEHGKKLQHRNYPPRTKHKTRKELRVPFLQKNIRKDFRFFSHIRMEVVWKPEKELEPFSPSLGDKKVGDLKNASVTPQAFLQEECNPEAQTAGLKHEPSGLIKAAISDGQTFGSKVGTWHKVDDTPFGNPEQAYFWAKDAEALKISRWCKKPPDGDFPGQQESRLRFGENIPPWFTQDDVQKMKLVANGTIVSKARIPAHGQVLRVALSSNQDSSSHDPQRLCSLGRCGLIKRPTDLYEVLAFHLDRVLGLHRTLPVVARKFTSSLLPYKFTNGASRPIVWWAPDIQHLNDSNNDQNSFVLGWQQYQELLRQRCGMDDSRASLGKAPCLTVLHSEWAKLALFDFLLQVHDRLDRYCCGFQPDPSESCVQEMLHEKCRNPEELALVHILIRRSNPSHLIFIDNAGRPLHPEAKLNFRLLQGIDGFPETALTVLKSGCLQNLLLQSLYVDEEFWETQGSYEGIKDWIRTIDRRGQILLQHFQKHNLMVFKDALL</sequence>
<feature type="region of interest" description="Disordered" evidence="6">
    <location>
        <begin position="128"/>
        <end position="154"/>
    </location>
</feature>
<keyword evidence="5" id="KW-0472">Membrane</keyword>
<dbReference type="GO" id="GO:0005794">
    <property type="term" value="C:Golgi apparatus"/>
    <property type="evidence" value="ECO:0007669"/>
    <property type="project" value="UniProtKB-SubCell"/>
</dbReference>
<dbReference type="PANTHER" id="PTHR15905:SF5">
    <property type="entry name" value="GOLGI-ASSOCIATED KINASE 1A"/>
    <property type="match status" value="1"/>
</dbReference>
<keyword evidence="4" id="KW-0333">Golgi apparatus</keyword>
<evidence type="ECO:0000256" key="1">
    <source>
        <dbReference type="ARBA" id="ARBA00004308"/>
    </source>
</evidence>
<dbReference type="Pfam" id="PF15051">
    <property type="entry name" value="FAM198"/>
    <property type="match status" value="1"/>
</dbReference>
<keyword evidence="8" id="KW-1185">Reference proteome</keyword>
<protein>
    <submittedName>
        <fullName evidence="7">Golgi associated kinase 1A</fullName>
    </submittedName>
</protein>
<name>A0A8D0BW20_SALMN</name>
<dbReference type="OMA" id="WLNTIDR"/>
<comment type="similarity">
    <text evidence="3">Belongs to the GASK family.</text>
</comment>
<dbReference type="GO" id="GO:0005576">
    <property type="term" value="C:extracellular region"/>
    <property type="evidence" value="ECO:0007669"/>
    <property type="project" value="Ensembl"/>
</dbReference>
<dbReference type="InterPro" id="IPR029207">
    <property type="entry name" value="FAM198"/>
</dbReference>
<comment type="subcellular location">
    <subcellularLocation>
        <location evidence="1">Endomembrane system</location>
    </subcellularLocation>
    <subcellularLocation>
        <location evidence="2">Golgi apparatus</location>
    </subcellularLocation>
</comment>
<accession>A0A8D0BW20</accession>
<dbReference type="GeneTree" id="ENSGT00420000029769"/>
<evidence type="ECO:0000256" key="4">
    <source>
        <dbReference type="ARBA" id="ARBA00023034"/>
    </source>
</evidence>
<feature type="compositionally biased region" description="Basic and acidic residues" evidence="6">
    <location>
        <begin position="128"/>
        <end position="140"/>
    </location>
</feature>